<feature type="domain" description="Chitin-binding type-2" evidence="7">
    <location>
        <begin position="1254"/>
        <end position="1306"/>
    </location>
</feature>
<feature type="domain" description="Chitin-binding type-2" evidence="7">
    <location>
        <begin position="1424"/>
        <end position="1477"/>
    </location>
</feature>
<feature type="domain" description="Chitin-binding type-2" evidence="7">
    <location>
        <begin position="2450"/>
        <end position="2503"/>
    </location>
</feature>
<feature type="domain" description="Chitin-binding type-2" evidence="7">
    <location>
        <begin position="1595"/>
        <end position="1648"/>
    </location>
</feature>
<dbReference type="PROSITE" id="PS50940">
    <property type="entry name" value="CHIT_BIND_II"/>
    <property type="match status" value="41"/>
</dbReference>
<keyword evidence="2 6" id="KW-0732">Signal</keyword>
<feature type="domain" description="Chitin-binding type-2" evidence="7">
    <location>
        <begin position="1823"/>
        <end position="1876"/>
    </location>
</feature>
<feature type="domain" description="Chitin-binding type-2" evidence="7">
    <location>
        <begin position="1937"/>
        <end position="1990"/>
    </location>
</feature>
<feature type="domain" description="Chitin-binding type-2" evidence="7">
    <location>
        <begin position="3186"/>
        <end position="3244"/>
    </location>
</feature>
<gene>
    <name evidence="9" type="primary">LOC101900380</name>
</gene>
<feature type="domain" description="Chitin-binding type-2" evidence="7">
    <location>
        <begin position="1709"/>
        <end position="1762"/>
    </location>
</feature>
<keyword evidence="5" id="KW-0325">Glycoprotein</keyword>
<feature type="domain" description="Chitin-binding type-2" evidence="7">
    <location>
        <begin position="1065"/>
        <end position="1124"/>
    </location>
</feature>
<feature type="domain" description="Chitin-binding type-2" evidence="7">
    <location>
        <begin position="2222"/>
        <end position="2275"/>
    </location>
</feature>
<feature type="domain" description="Chitin-binding type-2" evidence="7">
    <location>
        <begin position="1880"/>
        <end position="1933"/>
    </location>
</feature>
<dbReference type="PANTHER" id="PTHR23301">
    <property type="entry name" value="CHITIN BINDING PERITROPHIN-A"/>
    <property type="match status" value="1"/>
</dbReference>
<feature type="domain" description="Chitin-binding type-2" evidence="7">
    <location>
        <begin position="1538"/>
        <end position="1591"/>
    </location>
</feature>
<feature type="domain" description="Chitin-binding type-2" evidence="7">
    <location>
        <begin position="2678"/>
        <end position="2731"/>
    </location>
</feature>
<dbReference type="SMART" id="SM00494">
    <property type="entry name" value="ChtBD2"/>
    <property type="match status" value="51"/>
</dbReference>
<feature type="domain" description="Chitin-binding type-2" evidence="7">
    <location>
        <begin position="2051"/>
        <end position="2104"/>
    </location>
</feature>
<feature type="domain" description="Chitin-binding type-2" evidence="7">
    <location>
        <begin position="153"/>
        <end position="197"/>
    </location>
</feature>
<feature type="domain" description="Chitin-binding type-2" evidence="7">
    <location>
        <begin position="2791"/>
        <end position="2845"/>
    </location>
</feature>
<evidence type="ECO:0000256" key="5">
    <source>
        <dbReference type="ARBA" id="ARBA00023180"/>
    </source>
</evidence>
<dbReference type="Proteomes" id="UP001652621">
    <property type="component" value="Unplaced"/>
</dbReference>
<feature type="domain" description="Chitin-binding type-2" evidence="7">
    <location>
        <begin position="2564"/>
        <end position="2617"/>
    </location>
</feature>
<feature type="domain" description="Chitin-binding type-2" evidence="7">
    <location>
        <begin position="2279"/>
        <end position="2332"/>
    </location>
</feature>
<feature type="domain" description="Chitin-binding type-2" evidence="7">
    <location>
        <begin position="22"/>
        <end position="83"/>
    </location>
</feature>
<feature type="domain" description="Chitin-binding type-2" evidence="7">
    <location>
        <begin position="3587"/>
        <end position="3644"/>
    </location>
</feature>
<dbReference type="SUPFAM" id="SSF57625">
    <property type="entry name" value="Invertebrate chitin-binding proteins"/>
    <property type="match status" value="40"/>
</dbReference>
<feature type="domain" description="Chitin-binding type-2" evidence="7">
    <location>
        <begin position="2846"/>
        <end position="2900"/>
    </location>
</feature>
<reference evidence="9" key="1">
    <citation type="submission" date="2025-08" db="UniProtKB">
        <authorList>
            <consortium name="RefSeq"/>
        </authorList>
    </citation>
    <scope>IDENTIFICATION</scope>
    <source>
        <strain evidence="9">Aabys</strain>
        <tissue evidence="9">Whole body</tissue>
    </source>
</reference>
<feature type="chain" id="PRO_5047360896" evidence="6">
    <location>
        <begin position="21"/>
        <end position="3734"/>
    </location>
</feature>
<evidence type="ECO:0000313" key="8">
    <source>
        <dbReference type="Proteomes" id="UP001652621"/>
    </source>
</evidence>
<feature type="domain" description="Chitin-binding type-2" evidence="7">
    <location>
        <begin position="1994"/>
        <end position="2047"/>
    </location>
</feature>
<feature type="domain" description="Chitin-binding type-2" evidence="7">
    <location>
        <begin position="1481"/>
        <end position="1534"/>
    </location>
</feature>
<keyword evidence="4" id="KW-1015">Disulfide bond</keyword>
<feature type="domain" description="Chitin-binding type-2" evidence="7">
    <location>
        <begin position="2393"/>
        <end position="2446"/>
    </location>
</feature>
<feature type="domain" description="Chitin-binding type-2" evidence="7">
    <location>
        <begin position="1133"/>
        <end position="1191"/>
    </location>
</feature>
<feature type="domain" description="Chitin-binding type-2" evidence="7">
    <location>
        <begin position="1766"/>
        <end position="1819"/>
    </location>
</feature>
<protein>
    <submittedName>
        <fullName evidence="9">Uncharacterized protein LOC101900380 isoform X1</fullName>
    </submittedName>
</protein>
<feature type="domain" description="Chitin-binding type-2" evidence="7">
    <location>
        <begin position="1197"/>
        <end position="1251"/>
    </location>
</feature>
<keyword evidence="3" id="KW-0677">Repeat</keyword>
<proteinExistence type="predicted"/>
<dbReference type="PANTHER" id="PTHR23301:SF0">
    <property type="entry name" value="CHITIN-BINDING TYPE-2 DOMAIN-CONTAINING PROTEIN-RELATED"/>
    <property type="match status" value="1"/>
</dbReference>
<feature type="domain" description="Chitin-binding type-2" evidence="7">
    <location>
        <begin position="2621"/>
        <end position="2674"/>
    </location>
</feature>
<dbReference type="InterPro" id="IPR036508">
    <property type="entry name" value="Chitin-bd_dom_sf"/>
</dbReference>
<sequence length="3734" mass="419274">MRTYLLALAVVTALAAISSAADEECVQRKLRGLALHWPNPRDCYSFYRCTNKDVKREIACPAGRQYNRRTGKCAPVGRKVCRLSLLAPLQEADNPCSGEISGTYLADPKSCRSFNICNANLAYPQTCNPGSYFDSAKSACVPDTDTTCWENLCLSKANGVYVANENDCYGFYVCADKTAVKQACPSGSYFNKDSLNCVPGVCPSDVVVTTPCPEVTTTTKPAVVTTPCAGQTTTTKVVETTTSCSEKTTTPTVVETTTSCSEKTTTPKVVETTTSCSEKTTTPKVVETTTSCSEKTTTPKVVETTTSCSEKTTTPKVVETTTSSSEKTTTPNVVETTTPKVVETTTSCSEKTTTPKVVETTTPKVVETTTSCSEKTTTPKVVETTTTPKVVETTTPKVVETTTSCSEKTTTPKVVETTTPKAVETTTSCSEKTTTPKVVETTTPKVVETTTSCSEKTTTPKVVETTTPKVVETTTSCSEKTTTPQVVETTTPKVVETTTSCSEKTTTPKVVETTTPKVVETTTSCSEKTTTPKVVETTTPKVVETTTSCSEKTTTPKVVETTTPKVVETTTPKVVETTTSCSEKTTTPKVVETTTPKAVETTTSCSEKTTTPKVVETTTPKVVETTTPKAVETTTTCSEKTTTPKVVETTTPKVVETTTSCSEKTTTPKVVETTTPKVVETTTSCSEKTTTPKVVETTTPKAVETTTSCSEMTTTPKVVETTTPKVVETTTSCSEKTTTPQVVETTTPKVVETTTPKVVETTTSCSEKTTTPKVVETTTPKVVETTTSCSEKTTTPKVVETTTPKVVETTTSCSEKTTTPKVVETTTPKVVETTTPKVVETTTSCSEKTTTPKVVETTTPKVVETTTSCSEKTTTPKVVETTTPKVVETTTPKVVETTTPCIQGDCSANNCDQTSCLNAENHIAFPAKNDKTQYCVCMNKQAICRVCPEGSEFDSQINVCKPIVVTTTPCPTTTLATTTASVVVTTTPCLQGDCSANNCDQTSCLNAENHIAFPAKNDKTQYCVCMNKQAICRVCPEGSEFNGQLNVCMPKELTTACPEAAKHASVKCAGGYEEGDLIMHPKNRQLFYICFDGKFFETSCGEGNYYNAEEKSCMPDYEPKQSRSKRSVMKHEEHICPGGLQNFESVAHPLDCNRKLVCRDGRMIEESCERGYYFNEAVKACIKDVNNICPLSSRAASTTCVDGTFKVNDKDCTAYFRCCTNTWKEANCAEGEYFNPKKLQCEKDEKYYCLPPPVVPCVEGKQYQDPANCSAYFLCCSGELVSKSCETGYYFNGKECELDVNNQCWPKEVEPICVENAQKPGTNCSSYYRCCGNDWVEEFCDENYYYDEKKDKCLADTNNVCWPKVVEPNCVENAQKPGTNCSSYLRCCGNDWVEEFCDENYYYDEKKDKCLADTNNVCWPKVVEPNCVENEQKPGTNCSSYYRCCGNDWVEEFCDENYYYDEKKDKCLADTNNVCWPKVVEPNCVENEQKPGTNCSSYYRCCGNDWVEEFCDENYYYDEKKDKCLADTNNVCWPKVVEPNCVENAQKPGTNCSSYLRCCGNDWVEEFCDENYYYDEKKDKCLADTNNVCWPKVVEPNCVENEQKPGTNCSSYYRCCGNDWVEEFCDENYYYDEKKDKCLADTNNVCWPKVVEPNCVENEQKPGTNCSSYYRCCGNDWVEEFCDENYYYDEKKDKCLADTNNVCWPKVVEPNCVENEQKPGTNCSSYYRCCGNDWVEEFCDENYYYDEKKDKCLADTNNVCWPKVVEPNCVENAQKPGTNCSSYLRCCGNDWVEEFCDENYYYDEKKDKCLADTNNVCWPKVVEPNCVENEQKPGTNCSSYYRCCGNDWVEEFCDENYYYDEKKDKCLADTNNVCWPKVVEPNCVENEQKPGTNCSSYYRCCGNDWVEEFCDENYYYDEKKDKCLADTNNVCWPKVVEPNCVENAQKPGTNCSSYLRCCGNDWVEEFCDENYYYDEKKDKCLADTNNVCWPKVVEPNCVENEQKPGTNCSSYYRCCGNDWVEEFCDENYYYDEKKDKCLADTNNVCWPKVVEPNCVENEQKPGTNCSSYYRCCGNDWVEEFCDENYYYDEKKDKCLADTNNVCWPKVVEPNCVENEQKPGTNCSSYYRCCGNDWVEEFCDENYYYDEKKDKCLADTNNVCWPKVVEPNCVENEQKPGTNCSSYYRCCGNDWVEEFCDENYYYDEKKDKCLADTNNVCWPKVVEPNCVENEQKPGTNCSSYYRCCGNDWVEEFCDENYYYDEKKDKCLADTNNVCWPKVVEPNCVENEQKPGTNCSSYYRCCGNDWVEEFCDENYYYDEKKDKCLADTNNVCWPKVVEPNCVENEQKPGTNCSSYYRCCGNDWVEEFCDENYYYDEKKDKCLADTNNVCWPKVVEPNCVENEQKPGTNCSSYYRCCGNDWVEEFCDENYYYDEKKDKCLADTNNVCWPKVVEPNCVENEQKPGTNCSSYYRCCGNDWVEEFCDENYYYDEKKDKCLADTNNVCWPKVVEPNCVENEQKPGTNCSSYYRCCGNDWVEEFCDENYYYDEKKDKCLADTNNVCWPKVVEPNCVENAQKPGTNCSSYLRCCGNDWVEEFCDENYYYDEKKDKCLADTNNVCWPKVVEPNCVENEQKPGTNCSSYYRCCGNDWVEEFCDENYYYDEKKDKCLADTNNVCWPKVVEPNCVENAQKPGTNCSSYLRCCGNDWVEEFCDENYYYDEKKDKCLADTNNVCWPKVVEPNCVENEQKPGTNCSSYYRCCGNDWVEEFCDENYYYDEKKDKCLADTNNVCWPKDVETCSDGELRPDDDNCAAYYKCCSNGWVAEVCPDNEYFNWETEACEFDAEHECREAAPCKTGEKYADPENCSAYYECCGGVFKPQYCEAGYLYASAEAECVLDTKNECWTDEEDDNGCNTDCPGGYKNGTFVEGDDCDTFYICVNGELQLQSCGYGMYYNNVSRSCVADTDRTCWTNVCADEKNGVYLPVPKHCSMFYECMNGQSNALYCEEGDYFNPDTSACEPDLNAVCYNPCAEVDKVMTLPHPNCNQYYWCNDKTTLVGTCPLGGFNASLGSCDASTSCSNYKCNGVPNYVPFPDEKDKTLYYICINGVAVEKQCLPNQEFNGFACQYVSSPDCNATLCDTLQPYESFPTINGSETEFCMCIKGLAQKESCPTDYVFNETMKMCASNIPCNSMICKTNDNYYTFANNDDPATFCICINNVAVVADCPAKQTYNPYIDACTELVYSSDCDQTVCLKEDDSYTYAPKNESLNGICECKSNVGIFVECPPDTVFDSFLNICKLIDINCQSSKCVGAEDNTVFPALTTDEGYCQCQKGVAVYQNCLASESFNDTVLKCVPSLCDRSKCADQPPNVGYPATDNKYGFCMCDESGSSTFRPCPNDTEFSSVTNACKVPLQNCADTECVGVADNTKVPALSTVHGYCLCQGGKPTFEECLNNWVFDSVSQICEAPKVAIEDVCDMNYCNLPGNALKKYPSYSNIYGFCQCSAAGPSFEFCQAGYIFNEYSLVCVPSAESMCDIALCADATPESPYGIPAKTSNTAFCLCSGPDSIMVLNCADGKFFDKTLGYCVSKLEQGCGCPDGMKTGDRAPNAEDCTQYYECQSGSMQLKSCPAGQYFNTNTNCCLNNDGTCDANTACTCLGLYREGERIIHPHNMQLYFVCEKNNLHERNCGSGRIFNKAINQCMQATQAATFSKHFMRKRSADIEEVRTLKKVTNFFSRFLW</sequence>
<dbReference type="InterPro" id="IPR051940">
    <property type="entry name" value="Chitin_bind-dev_reg"/>
</dbReference>
<evidence type="ECO:0000313" key="9">
    <source>
        <dbReference type="RefSeq" id="XP_058985108.1"/>
    </source>
</evidence>
<feature type="domain" description="Chitin-binding type-2" evidence="7">
    <location>
        <begin position="1310"/>
        <end position="1363"/>
    </location>
</feature>
<dbReference type="Pfam" id="PF01607">
    <property type="entry name" value="CBM_14"/>
    <property type="match status" value="12"/>
</dbReference>
<evidence type="ECO:0000256" key="6">
    <source>
        <dbReference type="SAM" id="SignalP"/>
    </source>
</evidence>
<feature type="domain" description="Chitin-binding type-2" evidence="7">
    <location>
        <begin position="1367"/>
        <end position="1420"/>
    </location>
</feature>
<feature type="domain" description="Chitin-binding type-2" evidence="7">
    <location>
        <begin position="2507"/>
        <end position="2560"/>
    </location>
</feature>
<feature type="domain" description="Chitin-binding type-2" evidence="7">
    <location>
        <begin position="2108"/>
        <end position="2161"/>
    </location>
</feature>
<organism evidence="8 9">
    <name type="scientific">Musca domestica</name>
    <name type="common">House fly</name>
    <dbReference type="NCBI Taxonomy" id="7370"/>
    <lineage>
        <taxon>Eukaryota</taxon>
        <taxon>Metazoa</taxon>
        <taxon>Ecdysozoa</taxon>
        <taxon>Arthropoda</taxon>
        <taxon>Hexapoda</taxon>
        <taxon>Insecta</taxon>
        <taxon>Pterygota</taxon>
        <taxon>Neoptera</taxon>
        <taxon>Endopterygota</taxon>
        <taxon>Diptera</taxon>
        <taxon>Brachycera</taxon>
        <taxon>Muscomorpha</taxon>
        <taxon>Muscoidea</taxon>
        <taxon>Muscidae</taxon>
        <taxon>Musca</taxon>
    </lineage>
</organism>
<evidence type="ECO:0000256" key="2">
    <source>
        <dbReference type="ARBA" id="ARBA00022729"/>
    </source>
</evidence>
<feature type="signal peptide" evidence="6">
    <location>
        <begin position="1"/>
        <end position="20"/>
    </location>
</feature>
<dbReference type="Gene3D" id="2.170.140.10">
    <property type="entry name" value="Chitin binding domain"/>
    <property type="match status" value="7"/>
</dbReference>
<accession>A0ABM3VH40</accession>
<feature type="domain" description="Chitin-binding type-2" evidence="7">
    <location>
        <begin position="1001"/>
        <end position="1059"/>
    </location>
</feature>
<feature type="domain" description="Chitin-binding type-2" evidence="7">
    <location>
        <begin position="2336"/>
        <end position="2389"/>
    </location>
</feature>
<feature type="domain" description="Chitin-binding type-2" evidence="7">
    <location>
        <begin position="2165"/>
        <end position="2218"/>
    </location>
</feature>
<evidence type="ECO:0000256" key="3">
    <source>
        <dbReference type="ARBA" id="ARBA00022737"/>
    </source>
</evidence>
<dbReference type="InterPro" id="IPR002557">
    <property type="entry name" value="Chitin-bd_dom"/>
</dbReference>
<feature type="domain" description="Chitin-binding type-2" evidence="7">
    <location>
        <begin position="2909"/>
        <end position="2964"/>
    </location>
</feature>
<feature type="domain" description="Chitin-binding type-2" evidence="7">
    <location>
        <begin position="3075"/>
        <end position="3130"/>
    </location>
</feature>
<evidence type="ECO:0000259" key="7">
    <source>
        <dbReference type="PROSITE" id="PS50940"/>
    </source>
</evidence>
<evidence type="ECO:0000256" key="4">
    <source>
        <dbReference type="ARBA" id="ARBA00023157"/>
    </source>
</evidence>
<feature type="domain" description="Chitin-binding type-2" evidence="7">
    <location>
        <begin position="93"/>
        <end position="150"/>
    </location>
</feature>
<dbReference type="GeneID" id="101900380"/>
<feature type="domain" description="Chitin-binding type-2" evidence="7">
    <location>
        <begin position="2735"/>
        <end position="2788"/>
    </location>
</feature>
<dbReference type="RefSeq" id="XP_058985108.1">
    <property type="nucleotide sequence ID" value="XM_059129125.1"/>
</dbReference>
<keyword evidence="1" id="KW-0147">Chitin-binding</keyword>
<feature type="domain" description="Chitin-binding type-2" evidence="7">
    <location>
        <begin position="1652"/>
        <end position="1705"/>
    </location>
</feature>
<feature type="domain" description="Chitin-binding type-2" evidence="7">
    <location>
        <begin position="2966"/>
        <end position="3023"/>
    </location>
</feature>
<evidence type="ECO:0000256" key="1">
    <source>
        <dbReference type="ARBA" id="ARBA00022669"/>
    </source>
</evidence>
<name>A0ABM3VH40_MUSDO</name>
<keyword evidence="8" id="KW-1185">Reference proteome</keyword>